<keyword evidence="3" id="KW-1133">Transmembrane helix</keyword>
<dbReference type="InterPro" id="IPR051019">
    <property type="entry name" value="VLCFA-Steroid_DH"/>
</dbReference>
<evidence type="ECO:0000313" key="5">
    <source>
        <dbReference type="Proteomes" id="UP000249218"/>
    </source>
</evidence>
<dbReference type="InterPro" id="IPR002347">
    <property type="entry name" value="SDR_fam"/>
</dbReference>
<accession>A0A2W1BN16</accession>
<dbReference type="InterPro" id="IPR036291">
    <property type="entry name" value="NAD(P)-bd_dom_sf"/>
</dbReference>
<dbReference type="PRINTS" id="PR00081">
    <property type="entry name" value="GDHRDH"/>
</dbReference>
<evidence type="ECO:0000313" key="4">
    <source>
        <dbReference type="EMBL" id="PZC73083.1"/>
    </source>
</evidence>
<sequence>MQLCDNLIQTLLKANVVSVTRMTRLVLPQMVQRKKGVLINIGSLSSDIPCPMLSVYAATKAYVDKFTEGLEMEYGKKGIIIQCVLPGFVCSNMSGIRKSTLLAPSAKVFVNSAIDLVGIARKTTGYFPHVIFGNVLMSIQGMCYSFCVWLVTRSMENSRLKSLKKYKKQKGKMEA</sequence>
<evidence type="ECO:0000256" key="1">
    <source>
        <dbReference type="ARBA" id="ARBA00006484"/>
    </source>
</evidence>
<name>A0A2W1BN16_HELAM</name>
<evidence type="ECO:0000256" key="2">
    <source>
        <dbReference type="ARBA" id="ARBA00023002"/>
    </source>
</evidence>
<dbReference type="PANTHER" id="PTHR43899">
    <property type="entry name" value="RH59310P"/>
    <property type="match status" value="1"/>
</dbReference>
<dbReference type="EMBL" id="KZ150128">
    <property type="protein sequence ID" value="PZC73083.1"/>
    <property type="molecule type" value="Genomic_DNA"/>
</dbReference>
<keyword evidence="2" id="KW-0560">Oxidoreductase</keyword>
<keyword evidence="5" id="KW-1185">Reference proteome</keyword>
<proteinExistence type="inferred from homology"/>
<keyword evidence="3" id="KW-0812">Transmembrane</keyword>
<reference evidence="4 5" key="1">
    <citation type="journal article" date="2017" name="BMC Biol.">
        <title>Genomic innovations, transcriptional plasticity and gene loss underlying the evolution and divergence of two highly polyphagous and invasive Helicoverpa pest species.</title>
        <authorList>
            <person name="Pearce S.L."/>
            <person name="Clarke D.F."/>
            <person name="East P.D."/>
            <person name="Elfekih S."/>
            <person name="Gordon K.H."/>
            <person name="Jermiin L.S."/>
            <person name="McGaughran A."/>
            <person name="Oakeshott J.G."/>
            <person name="Papanikolaou A."/>
            <person name="Perera O.P."/>
            <person name="Rane R.V."/>
            <person name="Richards S."/>
            <person name="Tay W.T."/>
            <person name="Walsh T.K."/>
            <person name="Anderson A."/>
            <person name="Anderson C.J."/>
            <person name="Asgari S."/>
            <person name="Board P.G."/>
            <person name="Bretschneider A."/>
            <person name="Campbell P.M."/>
            <person name="Chertemps T."/>
            <person name="Christeller J.T."/>
            <person name="Coppin C.W."/>
            <person name="Downes S.J."/>
            <person name="Duan G."/>
            <person name="Farnsworth C.A."/>
            <person name="Good R.T."/>
            <person name="Han L.B."/>
            <person name="Han Y.C."/>
            <person name="Hatje K."/>
            <person name="Horne I."/>
            <person name="Huang Y.P."/>
            <person name="Hughes D.S."/>
            <person name="Jacquin-Joly E."/>
            <person name="James W."/>
            <person name="Jhangiani S."/>
            <person name="Kollmar M."/>
            <person name="Kuwar S.S."/>
            <person name="Li S."/>
            <person name="Liu N.Y."/>
            <person name="Maibeche M.T."/>
            <person name="Miller J.R."/>
            <person name="Montagne N."/>
            <person name="Perry T."/>
            <person name="Qu J."/>
            <person name="Song S.V."/>
            <person name="Sutton G.G."/>
            <person name="Vogel H."/>
            <person name="Walenz B.P."/>
            <person name="Xu W."/>
            <person name="Zhang H.J."/>
            <person name="Zou Z."/>
            <person name="Batterham P."/>
            <person name="Edwards O.R."/>
            <person name="Feyereisen R."/>
            <person name="Gibbs R.A."/>
            <person name="Heckel D.G."/>
            <person name="McGrath A."/>
            <person name="Robin C."/>
            <person name="Scherer S.E."/>
            <person name="Worley K.C."/>
            <person name="Wu Y.D."/>
        </authorList>
    </citation>
    <scope>NUCLEOTIDE SEQUENCE [LARGE SCALE GENOMIC DNA]</scope>
    <source>
        <strain evidence="4">Harm_GR_Male_#8</strain>
        <tissue evidence="4">Whole organism</tissue>
    </source>
</reference>
<gene>
    <name evidence="4" type="primary">HaOG210100</name>
    <name evidence="4" type="ORF">B5X24_HaOG210100</name>
</gene>
<protein>
    <submittedName>
        <fullName evidence="4">Uncharacterized protein</fullName>
    </submittedName>
</protein>
<evidence type="ECO:0000256" key="3">
    <source>
        <dbReference type="SAM" id="Phobius"/>
    </source>
</evidence>
<dbReference type="AlphaFoldDB" id="A0A2W1BN16"/>
<comment type="similarity">
    <text evidence="1">Belongs to the short-chain dehydrogenases/reductases (SDR) family.</text>
</comment>
<feature type="transmembrane region" description="Helical" evidence="3">
    <location>
        <begin position="126"/>
        <end position="151"/>
    </location>
</feature>
<keyword evidence="3" id="KW-0472">Membrane</keyword>
<dbReference type="GO" id="GO:0016491">
    <property type="term" value="F:oxidoreductase activity"/>
    <property type="evidence" value="ECO:0007669"/>
    <property type="project" value="UniProtKB-KW"/>
</dbReference>
<dbReference type="GO" id="GO:0005783">
    <property type="term" value="C:endoplasmic reticulum"/>
    <property type="evidence" value="ECO:0007669"/>
    <property type="project" value="TreeGrafter"/>
</dbReference>
<dbReference type="Gene3D" id="3.40.50.720">
    <property type="entry name" value="NAD(P)-binding Rossmann-like Domain"/>
    <property type="match status" value="1"/>
</dbReference>
<dbReference type="Pfam" id="PF00106">
    <property type="entry name" value="adh_short"/>
    <property type="match status" value="1"/>
</dbReference>
<dbReference type="PANTHER" id="PTHR43899:SF13">
    <property type="entry name" value="RH59310P"/>
    <property type="match status" value="1"/>
</dbReference>
<dbReference type="SUPFAM" id="SSF51735">
    <property type="entry name" value="NAD(P)-binding Rossmann-fold domains"/>
    <property type="match status" value="1"/>
</dbReference>
<dbReference type="Proteomes" id="UP000249218">
    <property type="component" value="Unassembled WGS sequence"/>
</dbReference>
<organism evidence="4 5">
    <name type="scientific">Helicoverpa armigera</name>
    <name type="common">Cotton bollworm</name>
    <name type="synonym">Heliothis armigera</name>
    <dbReference type="NCBI Taxonomy" id="29058"/>
    <lineage>
        <taxon>Eukaryota</taxon>
        <taxon>Metazoa</taxon>
        <taxon>Ecdysozoa</taxon>
        <taxon>Arthropoda</taxon>
        <taxon>Hexapoda</taxon>
        <taxon>Insecta</taxon>
        <taxon>Pterygota</taxon>
        <taxon>Neoptera</taxon>
        <taxon>Endopterygota</taxon>
        <taxon>Lepidoptera</taxon>
        <taxon>Glossata</taxon>
        <taxon>Ditrysia</taxon>
        <taxon>Noctuoidea</taxon>
        <taxon>Noctuidae</taxon>
        <taxon>Heliothinae</taxon>
        <taxon>Helicoverpa</taxon>
    </lineage>
</organism>
<dbReference type="OrthoDB" id="5545019at2759"/>